<dbReference type="FunFam" id="3.20.20.80:FF:000116">
    <property type="entry name" value="Beta-galactosidase 3"/>
    <property type="match status" value="1"/>
</dbReference>
<dbReference type="Pfam" id="PF21467">
    <property type="entry name" value="BetaGal_gal-bd"/>
    <property type="match status" value="1"/>
</dbReference>
<dbReference type="InterPro" id="IPR001944">
    <property type="entry name" value="Glycoside_Hdrlase_35"/>
</dbReference>
<dbReference type="EMBL" id="MJBI02000002">
    <property type="protein sequence ID" value="RAI81082.1"/>
    <property type="molecule type" value="Genomic_DNA"/>
</dbReference>
<dbReference type="InterPro" id="IPR019801">
    <property type="entry name" value="Glyco_hydro_35_CS"/>
</dbReference>
<dbReference type="PIRSF" id="PIRSF006336">
    <property type="entry name" value="B-gal"/>
    <property type="match status" value="1"/>
</dbReference>
<feature type="active site" description="Nucleophile" evidence="4">
    <location>
        <position position="239"/>
    </location>
</feature>
<name>A0A395GAV7_9STAP</name>
<feature type="active site" description="Proton donor" evidence="4">
    <location>
        <position position="157"/>
    </location>
</feature>
<dbReference type="PRINTS" id="PR00742">
    <property type="entry name" value="GLHYDRLASE35"/>
</dbReference>
<feature type="domain" description="Glycoside hydrolase 35 catalytic" evidence="7">
    <location>
        <begin position="10"/>
        <end position="329"/>
    </location>
</feature>
<evidence type="ECO:0000256" key="6">
    <source>
        <dbReference type="RuleBase" id="RU003679"/>
    </source>
</evidence>
<dbReference type="InterPro" id="IPR017853">
    <property type="entry name" value="GH"/>
</dbReference>
<evidence type="ECO:0000256" key="1">
    <source>
        <dbReference type="ARBA" id="ARBA00009809"/>
    </source>
</evidence>
<comment type="catalytic activity">
    <reaction evidence="5">
        <text>Hydrolysis of terminal non-reducing beta-D-galactose residues in beta-D-galactosides.</text>
        <dbReference type="EC" id="3.2.1.23"/>
    </reaction>
</comment>
<sequence>MSRFKVEETFKLDGQPFHLLSGAIHYFRSVREDWEHKLYNLKALGFNTVETYVPWNWHELREGQFDFSGNKDLKHFIELAQSIGLYVIVRPSPFICAEWEFGGLPAWLLKDKNMKIRTSDPVYLEKVNNYYKALFKILTPLQVDNGGPILMFQIENEYGSFYEDKKYLKALKDMMIANGVTVPLFTSDGAWKQCLDAGHLVEEGVLPTGNFGSRTDQHFDNLEAFMKKHNKQWPIVCMEFWDGWFNRWGDKIIKRDKTDLAEQVKIAVERGHVNLYMFHGGTNFGFFNGCSARGTVDLPQITSYDYDAPLDEAGNPTAKYFELQKMLKETLTNIEQQDPITHPSIAVTDIRLKDKVSLHNVLDDISTITESLYPQSFEALDHPYGYVLYRTEVKRSIDEEKFKIIDARDRVQLFLNHQLKYTAYQQEIGEEFTLPLEEHNQIDVLVENMGRVNYGYKLFASTQYKGLGQGLMMDLHFVNHWKQYAIDFDRIQKIDYTRGFVDNTPAFYRYEFNLDEIADTYLDMSDFGKGIAFINGFNLGRYWEKGPIVSLYISKSLLKHGKNEIVVFDTEGKYAEILSTRTAHKNILLEKE</sequence>
<dbReference type="InterPro" id="IPR031330">
    <property type="entry name" value="Gly_Hdrlase_35_cat"/>
</dbReference>
<dbReference type="Pfam" id="PF01301">
    <property type="entry name" value="Glyco_hydro_35"/>
    <property type="match status" value="1"/>
</dbReference>
<dbReference type="RefSeq" id="WP_099579436.1">
    <property type="nucleotide sequence ID" value="NZ_MJBI02000002.1"/>
</dbReference>
<dbReference type="Pfam" id="PF21317">
    <property type="entry name" value="BetaGal_ABD_1"/>
    <property type="match status" value="1"/>
</dbReference>
<gene>
    <name evidence="10" type="ORF">BFS35_005820</name>
</gene>
<dbReference type="GO" id="GO:0004565">
    <property type="term" value="F:beta-galactosidase activity"/>
    <property type="evidence" value="ECO:0007669"/>
    <property type="project" value="UniProtKB-EC"/>
</dbReference>
<reference evidence="10 11" key="1">
    <citation type="journal article" date="2018" name="Front. Microbiol.">
        <title>Description and Comparative Genomics of Macrococcus caseolyticus subsp. hominis subsp. nov., Macrococcus goetzii sp. nov., Macrococcus epidermidis sp. nov., and Macrococcus bohemicus sp. nov., Novel Macrococci From Human Clinical Material With Virulence Potential and Suspected Uptake of Foreign DNA by Natural Transformation.</title>
        <authorList>
            <person name="Maslanova I."/>
            <person name="Wertheimer Z."/>
            <person name="Sedlacek I."/>
            <person name="Svec P."/>
            <person name="Indrakova A."/>
            <person name="Kovarovic V."/>
            <person name="Schumann P."/>
            <person name="Sproer C."/>
            <person name="Kralova S."/>
            <person name="Sedo O."/>
            <person name="Kristofova L."/>
            <person name="Vrbovska V."/>
            <person name="Fuzik T."/>
            <person name="Petras P."/>
            <person name="Zdrahal Z."/>
            <person name="Ruzickova V."/>
            <person name="Doskar J."/>
            <person name="Pantucek R."/>
        </authorList>
    </citation>
    <scope>NUCLEOTIDE SEQUENCE [LARGE SCALE GENOMIC DNA]</scope>
    <source>
        <strain evidence="10 11">CCM 4927</strain>
    </source>
</reference>
<evidence type="ECO:0000259" key="9">
    <source>
        <dbReference type="Pfam" id="PF21467"/>
    </source>
</evidence>
<dbReference type="PROSITE" id="PS01182">
    <property type="entry name" value="GLYCOSYL_HYDROL_F35"/>
    <property type="match status" value="1"/>
</dbReference>
<dbReference type="GO" id="GO:0005975">
    <property type="term" value="P:carbohydrate metabolic process"/>
    <property type="evidence" value="ECO:0007669"/>
    <property type="project" value="InterPro"/>
</dbReference>
<dbReference type="InterPro" id="IPR048912">
    <property type="entry name" value="BetaGal1-like_ABD1"/>
</dbReference>
<dbReference type="Proteomes" id="UP000229523">
    <property type="component" value="Unassembled WGS sequence"/>
</dbReference>
<dbReference type="SUPFAM" id="SSF51445">
    <property type="entry name" value="(Trans)glycosidases"/>
    <property type="match status" value="1"/>
</dbReference>
<dbReference type="SUPFAM" id="SSF49785">
    <property type="entry name" value="Galactose-binding domain-like"/>
    <property type="match status" value="1"/>
</dbReference>
<dbReference type="AlphaFoldDB" id="A0A395GAV7"/>
<keyword evidence="2 5" id="KW-0378">Hydrolase</keyword>
<dbReference type="Gene3D" id="3.20.20.80">
    <property type="entry name" value="Glycosidases"/>
    <property type="match status" value="1"/>
</dbReference>
<evidence type="ECO:0000259" key="8">
    <source>
        <dbReference type="Pfam" id="PF21317"/>
    </source>
</evidence>
<dbReference type="Gene3D" id="2.60.120.260">
    <property type="entry name" value="Galactose-binding domain-like"/>
    <property type="match status" value="2"/>
</dbReference>
<evidence type="ECO:0000256" key="4">
    <source>
        <dbReference type="PIRSR" id="PIRSR006336-1"/>
    </source>
</evidence>
<evidence type="ECO:0000313" key="11">
    <source>
        <dbReference type="Proteomes" id="UP000229523"/>
    </source>
</evidence>
<evidence type="ECO:0000313" key="10">
    <source>
        <dbReference type="EMBL" id="RAI81082.1"/>
    </source>
</evidence>
<evidence type="ECO:0000259" key="7">
    <source>
        <dbReference type="Pfam" id="PF01301"/>
    </source>
</evidence>
<dbReference type="InterPro" id="IPR008979">
    <property type="entry name" value="Galactose-bd-like_sf"/>
</dbReference>
<keyword evidence="11" id="KW-1185">Reference proteome</keyword>
<dbReference type="InterPro" id="IPR026283">
    <property type="entry name" value="B-gal_1-like"/>
</dbReference>
<accession>A0A395GAV7</accession>
<comment type="caution">
    <text evidence="10">The sequence shown here is derived from an EMBL/GenBank/DDBJ whole genome shotgun (WGS) entry which is preliminary data.</text>
</comment>
<protein>
    <recommendedName>
        <fullName evidence="5">Beta-galactosidase</fullName>
        <ecNumber evidence="5">3.2.1.23</ecNumber>
    </recommendedName>
</protein>
<feature type="domain" description="Beta-galactosidase galactose-binding" evidence="9">
    <location>
        <begin position="505"/>
        <end position="563"/>
    </location>
</feature>
<dbReference type="InterPro" id="IPR048913">
    <property type="entry name" value="BetaGal_gal-bd"/>
</dbReference>
<comment type="similarity">
    <text evidence="1 6">Belongs to the glycosyl hydrolase 35 family.</text>
</comment>
<organism evidence="10 11">
    <name type="scientific">Macrococcoides goetzii</name>
    <dbReference type="NCBI Taxonomy" id="1891097"/>
    <lineage>
        <taxon>Bacteria</taxon>
        <taxon>Bacillati</taxon>
        <taxon>Bacillota</taxon>
        <taxon>Bacilli</taxon>
        <taxon>Bacillales</taxon>
        <taxon>Staphylococcaceae</taxon>
        <taxon>Macrococcoides</taxon>
    </lineage>
</organism>
<dbReference type="PANTHER" id="PTHR23421">
    <property type="entry name" value="BETA-GALACTOSIDASE RELATED"/>
    <property type="match status" value="1"/>
</dbReference>
<evidence type="ECO:0000256" key="2">
    <source>
        <dbReference type="ARBA" id="ARBA00022801"/>
    </source>
</evidence>
<evidence type="ECO:0000256" key="3">
    <source>
        <dbReference type="ARBA" id="ARBA00023295"/>
    </source>
</evidence>
<proteinExistence type="inferred from homology"/>
<keyword evidence="3 5" id="KW-0326">Glycosidase</keyword>
<evidence type="ECO:0000256" key="5">
    <source>
        <dbReference type="RuleBase" id="RU000675"/>
    </source>
</evidence>
<feature type="domain" description="Beta-galactosidase 1-like first all-beta" evidence="8">
    <location>
        <begin position="374"/>
        <end position="486"/>
    </location>
</feature>
<dbReference type="EC" id="3.2.1.23" evidence="5"/>